<comment type="caution">
    <text evidence="2">The sequence shown here is derived from an EMBL/GenBank/DDBJ whole genome shotgun (WGS) entry which is preliminary data.</text>
</comment>
<keyword evidence="1" id="KW-0812">Transmembrane</keyword>
<dbReference type="AlphaFoldDB" id="A0A4Z1G0U6"/>
<keyword evidence="3" id="KW-1185">Reference proteome</keyword>
<keyword evidence="1" id="KW-0472">Membrane</keyword>
<dbReference type="Proteomes" id="UP000297910">
    <property type="component" value="Unassembled WGS sequence"/>
</dbReference>
<evidence type="ECO:0000313" key="2">
    <source>
        <dbReference type="EMBL" id="TGO27853.1"/>
    </source>
</evidence>
<feature type="transmembrane region" description="Helical" evidence="1">
    <location>
        <begin position="65"/>
        <end position="86"/>
    </location>
</feature>
<reference evidence="2 3" key="1">
    <citation type="submission" date="2017-12" db="EMBL/GenBank/DDBJ databases">
        <title>Comparative genomics of Botrytis spp.</title>
        <authorList>
            <person name="Valero-Jimenez C.A."/>
            <person name="Tapia P."/>
            <person name="Veloso J."/>
            <person name="Silva-Moreno E."/>
            <person name="Staats M."/>
            <person name="Valdes J.H."/>
            <person name="Van Kan J.A.L."/>
        </authorList>
    </citation>
    <scope>NUCLEOTIDE SEQUENCE [LARGE SCALE GENOMIC DNA]</scope>
    <source>
        <strain evidence="2 3">Bp0003</strain>
    </source>
</reference>
<evidence type="ECO:0000313" key="3">
    <source>
        <dbReference type="Proteomes" id="UP000297910"/>
    </source>
</evidence>
<accession>A0A4Z1G0U6</accession>
<protein>
    <submittedName>
        <fullName evidence="2">Uncharacterized protein</fullName>
    </submittedName>
</protein>
<organism evidence="2 3">
    <name type="scientific">Botrytis paeoniae</name>
    <dbReference type="NCBI Taxonomy" id="278948"/>
    <lineage>
        <taxon>Eukaryota</taxon>
        <taxon>Fungi</taxon>
        <taxon>Dikarya</taxon>
        <taxon>Ascomycota</taxon>
        <taxon>Pezizomycotina</taxon>
        <taxon>Leotiomycetes</taxon>
        <taxon>Helotiales</taxon>
        <taxon>Sclerotiniaceae</taxon>
        <taxon>Botrytis</taxon>
    </lineage>
</organism>
<dbReference type="EMBL" id="PQXI01000036">
    <property type="protein sequence ID" value="TGO27853.1"/>
    <property type="molecule type" value="Genomic_DNA"/>
</dbReference>
<name>A0A4Z1G0U6_9HELO</name>
<gene>
    <name evidence="2" type="ORF">BPAE_0036g00640</name>
</gene>
<proteinExistence type="predicted"/>
<sequence length="89" mass="10131">MFWGRERVDGIGWEMGNGNGMEMRVEIQSNLKAIARLPANKRPQRKSFPKRMAAATLMCQVGLDWVGLGFSWLGVWLAWCLLSMCLTKK</sequence>
<evidence type="ECO:0000256" key="1">
    <source>
        <dbReference type="SAM" id="Phobius"/>
    </source>
</evidence>
<keyword evidence="1" id="KW-1133">Transmembrane helix</keyword>